<gene>
    <name evidence="2" type="ORF">CHL78_012160</name>
</gene>
<evidence type="ECO:0000256" key="1">
    <source>
        <dbReference type="SAM" id="SignalP"/>
    </source>
</evidence>
<name>A0A371J1N9_9FIRM</name>
<feature type="chain" id="PRO_5039485991" description="DUF4352 domain-containing protein" evidence="1">
    <location>
        <begin position="21"/>
        <end position="285"/>
    </location>
</feature>
<dbReference type="OrthoDB" id="3268660at2"/>
<dbReference type="AlphaFoldDB" id="A0A371J1N9"/>
<keyword evidence="1" id="KW-0732">Signal</keyword>
<comment type="caution">
    <text evidence="2">The sequence shown here is derived from an EMBL/GenBank/DDBJ whole genome shotgun (WGS) entry which is preliminary data.</text>
</comment>
<evidence type="ECO:0000313" key="3">
    <source>
        <dbReference type="Proteomes" id="UP000215694"/>
    </source>
</evidence>
<dbReference type="PROSITE" id="PS51257">
    <property type="entry name" value="PROKAR_LIPOPROTEIN"/>
    <property type="match status" value="1"/>
</dbReference>
<organism evidence="2 3">
    <name type="scientific">Romboutsia weinsteinii</name>
    <dbReference type="NCBI Taxonomy" id="2020949"/>
    <lineage>
        <taxon>Bacteria</taxon>
        <taxon>Bacillati</taxon>
        <taxon>Bacillota</taxon>
        <taxon>Clostridia</taxon>
        <taxon>Peptostreptococcales</taxon>
        <taxon>Peptostreptococcaceae</taxon>
        <taxon>Romboutsia</taxon>
    </lineage>
</organism>
<keyword evidence="3" id="KW-1185">Reference proteome</keyword>
<dbReference type="EMBL" id="NOJY02000021">
    <property type="protein sequence ID" value="RDY26699.1"/>
    <property type="molecule type" value="Genomic_DNA"/>
</dbReference>
<evidence type="ECO:0008006" key="4">
    <source>
        <dbReference type="Google" id="ProtNLM"/>
    </source>
</evidence>
<feature type="signal peptide" evidence="1">
    <location>
        <begin position="1"/>
        <end position="20"/>
    </location>
</feature>
<reference evidence="2 3" key="1">
    <citation type="journal article" date="2017" name="Genome Announc.">
        <title>Draft Genome Sequence of Romboutsia weinsteinii sp. nov. Strain CCRI-19649(T) Isolated from Surface Water.</title>
        <authorList>
            <person name="Maheux A.F."/>
            <person name="Boudreau D.K."/>
            <person name="Berube E."/>
            <person name="Boissinot M."/>
            <person name="Cantin P."/>
            <person name="Raymond F."/>
            <person name="Corbeil J."/>
            <person name="Omar R.F."/>
            <person name="Bergeron M.G."/>
        </authorList>
    </citation>
    <scope>NUCLEOTIDE SEQUENCE [LARGE SCALE GENOMIC DNA]</scope>
    <source>
        <strain evidence="2 3">CCRI-19649</strain>
    </source>
</reference>
<proteinExistence type="predicted"/>
<accession>A0A371J1N9</accession>
<dbReference type="RefSeq" id="WP_094366688.1">
    <property type="nucleotide sequence ID" value="NZ_NOJY02000021.1"/>
</dbReference>
<evidence type="ECO:0000313" key="2">
    <source>
        <dbReference type="EMBL" id="RDY26699.1"/>
    </source>
</evidence>
<dbReference type="Proteomes" id="UP000215694">
    <property type="component" value="Unassembled WGS sequence"/>
</dbReference>
<protein>
    <recommendedName>
        <fullName evidence="4">DUF4352 domain-containing protein</fullName>
    </recommendedName>
</protein>
<sequence length="285" mass="31323">MSLKSKILSLAIISLISVTALVGCSSSSDNPSSNSSQKQNEETKSPVLVKDIEFVDAKVLEPDSVGTIYFETQFKNNSDKTIKGISIELELDNKEVAYLSSYDTIKPGETTSKTQCFGPTTGNKDDMKAKSVSITAIEGDKEVYIDYDVKLDKYDVIEGDVASNTVKSPVVVSDIEFVNPQILDPDSIGSRYFKTQLKNNSKSIITSASFEYEIDNGEVAYLSSYDTLLPGDTSSNTECFAPTTGNKDDMKLKTVSITALDENKKEIYIDYDVKLDKYDVVESID</sequence>